<dbReference type="PROSITE" id="PS01281">
    <property type="entry name" value="GIDA_2"/>
    <property type="match status" value="1"/>
</dbReference>
<dbReference type="SMART" id="SM01228">
    <property type="entry name" value="GIDA_assoc_3"/>
    <property type="match status" value="1"/>
</dbReference>
<dbReference type="GO" id="GO:0050660">
    <property type="term" value="F:flavin adenine dinucleotide binding"/>
    <property type="evidence" value="ECO:0007669"/>
    <property type="project" value="InterPro"/>
</dbReference>
<dbReference type="FunFam" id="3.50.50.60:FF:000002">
    <property type="entry name" value="tRNA uridine 5-carboxymethylaminomethyl modification enzyme MnmG"/>
    <property type="match status" value="1"/>
</dbReference>
<feature type="non-terminal residue" evidence="6">
    <location>
        <position position="264"/>
    </location>
</feature>
<dbReference type="GO" id="GO:0005829">
    <property type="term" value="C:cytosol"/>
    <property type="evidence" value="ECO:0007669"/>
    <property type="project" value="TreeGrafter"/>
</dbReference>
<name>X1HKJ1_9ZZZZ</name>
<dbReference type="InterPro" id="IPR020595">
    <property type="entry name" value="MnmG-rel_CS"/>
</dbReference>
<evidence type="ECO:0000256" key="3">
    <source>
        <dbReference type="ARBA" id="ARBA00022630"/>
    </source>
</evidence>
<dbReference type="InterPro" id="IPR049312">
    <property type="entry name" value="GIDA_C_N"/>
</dbReference>
<dbReference type="InterPro" id="IPR047001">
    <property type="entry name" value="MnmG_C_subdom"/>
</dbReference>
<sequence length="264" mass="30300">GAFTGLPYDVQIQMIRSMDGLQRAEIARPGYAIEYDFVDPLQTKPTLESKIVENLFLAGQVNGTSGYEEAAAQGIVAGINAGLKLRNKEPFVLKRSEAYIGVLVDDLVLKGTTEPYRMFTSRAEYRLMLRQDNADLRLMPYGYRVGLIGENQYLTLEEKRAHIFKGIENLKEIFINGQSAASLLARPEMTYEILHSTLGEKLPRLTSEEERQVELEIKYAGYIKRQKAEIEKFLRMENTRIFEAFDYRRITSLRREAMEKLQKV</sequence>
<dbReference type="Gene3D" id="1.10.10.1800">
    <property type="entry name" value="tRNA uridine 5-carboxymethylaminomethyl modification enzyme MnmG/GidA"/>
    <property type="match status" value="1"/>
</dbReference>
<organism evidence="6">
    <name type="scientific">marine sediment metagenome</name>
    <dbReference type="NCBI Taxonomy" id="412755"/>
    <lineage>
        <taxon>unclassified sequences</taxon>
        <taxon>metagenomes</taxon>
        <taxon>ecological metagenomes</taxon>
    </lineage>
</organism>
<feature type="non-terminal residue" evidence="6">
    <location>
        <position position="1"/>
    </location>
</feature>
<comment type="cofactor">
    <cofactor evidence="1">
        <name>FAD</name>
        <dbReference type="ChEBI" id="CHEBI:57692"/>
    </cofactor>
</comment>
<dbReference type="PANTHER" id="PTHR11806">
    <property type="entry name" value="GLUCOSE INHIBITED DIVISION PROTEIN A"/>
    <property type="match status" value="1"/>
</dbReference>
<keyword evidence="4" id="KW-0274">FAD</keyword>
<protein>
    <recommendedName>
        <fullName evidence="5">tRNA uridine 5-carboxymethylaminomethyl modification enzyme C-terminal subdomain domain-containing protein</fullName>
    </recommendedName>
</protein>
<comment type="similarity">
    <text evidence="2">Belongs to the MnmG family.</text>
</comment>
<gene>
    <name evidence="6" type="ORF">S03H2_49130</name>
</gene>
<dbReference type="InterPro" id="IPR002218">
    <property type="entry name" value="MnmG-rel"/>
</dbReference>
<dbReference type="InterPro" id="IPR026904">
    <property type="entry name" value="MnmG_C"/>
</dbReference>
<evidence type="ECO:0000256" key="4">
    <source>
        <dbReference type="ARBA" id="ARBA00022827"/>
    </source>
</evidence>
<dbReference type="InterPro" id="IPR036188">
    <property type="entry name" value="FAD/NAD-bd_sf"/>
</dbReference>
<evidence type="ECO:0000256" key="2">
    <source>
        <dbReference type="ARBA" id="ARBA00007653"/>
    </source>
</evidence>
<evidence type="ECO:0000259" key="5">
    <source>
        <dbReference type="SMART" id="SM01228"/>
    </source>
</evidence>
<dbReference type="Pfam" id="PF21680">
    <property type="entry name" value="GIDA_C_1st"/>
    <property type="match status" value="1"/>
</dbReference>
<evidence type="ECO:0000313" key="6">
    <source>
        <dbReference type="EMBL" id="GAH69972.1"/>
    </source>
</evidence>
<dbReference type="InterPro" id="IPR040131">
    <property type="entry name" value="MnmG_N"/>
</dbReference>
<feature type="domain" description="tRNA uridine 5-carboxymethylaminomethyl modification enzyme C-terminal subdomain" evidence="5">
    <location>
        <begin position="217"/>
        <end position="264"/>
    </location>
</feature>
<dbReference type="PANTHER" id="PTHR11806:SF0">
    <property type="entry name" value="PROTEIN MTO1 HOMOLOG, MITOCHONDRIAL"/>
    <property type="match status" value="1"/>
</dbReference>
<proteinExistence type="inferred from homology"/>
<dbReference type="AlphaFoldDB" id="X1HKJ1"/>
<dbReference type="Pfam" id="PF01134">
    <property type="entry name" value="GIDA"/>
    <property type="match status" value="1"/>
</dbReference>
<evidence type="ECO:0000256" key="1">
    <source>
        <dbReference type="ARBA" id="ARBA00001974"/>
    </source>
</evidence>
<reference evidence="6" key="1">
    <citation type="journal article" date="2014" name="Front. Microbiol.">
        <title>High frequency of phylogenetically diverse reductive dehalogenase-homologous genes in deep subseafloor sedimentary metagenomes.</title>
        <authorList>
            <person name="Kawai M."/>
            <person name="Futagami T."/>
            <person name="Toyoda A."/>
            <person name="Takaki Y."/>
            <person name="Nishi S."/>
            <person name="Hori S."/>
            <person name="Arai W."/>
            <person name="Tsubouchi T."/>
            <person name="Morono Y."/>
            <person name="Uchiyama I."/>
            <person name="Ito T."/>
            <person name="Fujiyama A."/>
            <person name="Inagaki F."/>
            <person name="Takami H."/>
        </authorList>
    </citation>
    <scope>NUCLEOTIDE SEQUENCE</scope>
    <source>
        <strain evidence="6">Expedition CK06-06</strain>
    </source>
</reference>
<dbReference type="EMBL" id="BARU01031026">
    <property type="protein sequence ID" value="GAH69972.1"/>
    <property type="molecule type" value="Genomic_DNA"/>
</dbReference>
<dbReference type="SUPFAM" id="SSF51905">
    <property type="entry name" value="FAD/NAD(P)-binding domain"/>
    <property type="match status" value="1"/>
</dbReference>
<dbReference type="Pfam" id="PF13932">
    <property type="entry name" value="SAM_GIDA_C"/>
    <property type="match status" value="1"/>
</dbReference>
<accession>X1HKJ1</accession>
<dbReference type="GO" id="GO:0030488">
    <property type="term" value="P:tRNA methylation"/>
    <property type="evidence" value="ECO:0007669"/>
    <property type="project" value="TreeGrafter"/>
</dbReference>
<dbReference type="GO" id="GO:0002098">
    <property type="term" value="P:tRNA wobble uridine modification"/>
    <property type="evidence" value="ECO:0007669"/>
    <property type="project" value="TreeGrafter"/>
</dbReference>
<dbReference type="Gene3D" id="3.50.50.60">
    <property type="entry name" value="FAD/NAD(P)-binding domain"/>
    <property type="match status" value="1"/>
</dbReference>
<keyword evidence="3" id="KW-0285">Flavoprotein</keyword>
<comment type="caution">
    <text evidence="6">The sequence shown here is derived from an EMBL/GenBank/DDBJ whole genome shotgun (WGS) entry which is preliminary data.</text>
</comment>